<sequence>MILRRSMRMRLLQTLTASIANQDAMRLFLCDDCGELVYFENNSCLACKQRLAFDPTTLSMATIVPTDESAKKWKSVDSSRTDLFRRCQNDVQHNVCNWLIPADSDQTICFACQFTTVIPNLYEAANLAHWSKIETAKRRLLYTLMSLGLPTIPKTTDKETGLSFRFLADDPKSDKKVLTGHAEGLITLNIAEADDAERESRRVAMGEPYRTLLGHFRHESGHYYWDRLVRDTPHLEAFRQLFGDETEDYGEALKKHYSVGPPDNWQESYISSYAASHAWEDWAETWAHYLHVVDALEMASSCEISLPSLHNRGERLRVEFSPESAKDVSIDDMMKWWLSLAHVLNSANRCLGQADSYPFVLSPDVIEKLKLIHQLVTQSRSAESPETSPAI</sequence>
<accession>A4A1X9</accession>
<evidence type="ECO:0000259" key="1">
    <source>
        <dbReference type="Pfam" id="PF10005"/>
    </source>
</evidence>
<reference evidence="2 3" key="1">
    <citation type="submission" date="2006-02" db="EMBL/GenBank/DDBJ databases">
        <authorList>
            <person name="Amann R."/>
            <person name="Ferriera S."/>
            <person name="Johnson J."/>
            <person name="Kravitz S."/>
            <person name="Halpern A."/>
            <person name="Remington K."/>
            <person name="Beeson K."/>
            <person name="Tran B."/>
            <person name="Rogers Y.-H."/>
            <person name="Friedman R."/>
            <person name="Venter J.C."/>
        </authorList>
    </citation>
    <scope>NUCLEOTIDE SEQUENCE [LARGE SCALE GENOMIC DNA]</scope>
    <source>
        <strain evidence="2 3">DSM 3645</strain>
    </source>
</reference>
<organism evidence="2 3">
    <name type="scientific">Blastopirellula marina DSM 3645</name>
    <dbReference type="NCBI Taxonomy" id="314230"/>
    <lineage>
        <taxon>Bacteria</taxon>
        <taxon>Pseudomonadati</taxon>
        <taxon>Planctomycetota</taxon>
        <taxon>Planctomycetia</taxon>
        <taxon>Pirellulales</taxon>
        <taxon>Pirellulaceae</taxon>
        <taxon>Blastopirellula</taxon>
    </lineage>
</organism>
<proteinExistence type="predicted"/>
<dbReference type="InterPro" id="IPR011201">
    <property type="entry name" value="Zinc-ribbon_6_bact"/>
</dbReference>
<dbReference type="eggNOG" id="COG4307">
    <property type="taxonomic scope" value="Bacteria"/>
</dbReference>
<dbReference type="Gene3D" id="3.40.390.70">
    <property type="match status" value="1"/>
</dbReference>
<dbReference type="PIRSF" id="PIRSF012641">
    <property type="entry name" value="UCP012641"/>
    <property type="match status" value="1"/>
</dbReference>
<evidence type="ECO:0000313" key="2">
    <source>
        <dbReference type="EMBL" id="EAQ77213.1"/>
    </source>
</evidence>
<dbReference type="HOGENOM" id="CLU_048114_0_0_0"/>
<comment type="caution">
    <text evidence="2">The sequence shown here is derived from an EMBL/GenBank/DDBJ whole genome shotgun (WGS) entry which is preliminary data.</text>
</comment>
<dbReference type="Pfam" id="PF10005">
    <property type="entry name" value="Zn_ribbon_DZR_6"/>
    <property type="match status" value="1"/>
</dbReference>
<name>A4A1X9_9BACT</name>
<dbReference type="Pfam" id="PF15887">
    <property type="entry name" value="Peptidase_Mx"/>
    <property type="match status" value="1"/>
</dbReference>
<feature type="domain" description="Zinc-ribbon" evidence="1">
    <location>
        <begin position="27"/>
        <end position="121"/>
    </location>
</feature>
<dbReference type="STRING" id="314230.DSM3645_04100"/>
<evidence type="ECO:0000313" key="3">
    <source>
        <dbReference type="Proteomes" id="UP000004358"/>
    </source>
</evidence>
<dbReference type="AlphaFoldDB" id="A4A1X9"/>
<gene>
    <name evidence="2" type="ORF">DSM3645_04100</name>
</gene>
<dbReference type="InterPro" id="IPR031321">
    <property type="entry name" value="UCP012641"/>
</dbReference>
<dbReference type="EMBL" id="AANZ01000039">
    <property type="protein sequence ID" value="EAQ77213.1"/>
    <property type="molecule type" value="Genomic_DNA"/>
</dbReference>
<protein>
    <recommendedName>
        <fullName evidence="1">Zinc-ribbon domain-containing protein</fullName>
    </recommendedName>
</protein>
<dbReference type="Proteomes" id="UP000004358">
    <property type="component" value="Unassembled WGS sequence"/>
</dbReference>